<accession>A0AAD8KTV9</accession>
<gene>
    <name evidence="1" type="ORF">QVD17_14906</name>
</gene>
<evidence type="ECO:0000313" key="1">
    <source>
        <dbReference type="EMBL" id="KAK1426237.1"/>
    </source>
</evidence>
<protein>
    <submittedName>
        <fullName evidence="1">Uncharacterized protein</fullName>
    </submittedName>
</protein>
<dbReference type="EMBL" id="JAUHHV010000004">
    <property type="protein sequence ID" value="KAK1426237.1"/>
    <property type="molecule type" value="Genomic_DNA"/>
</dbReference>
<proteinExistence type="predicted"/>
<reference evidence="1" key="1">
    <citation type="journal article" date="2023" name="bioRxiv">
        <title>Improved chromosome-level genome assembly for marigold (Tagetes erecta).</title>
        <authorList>
            <person name="Jiang F."/>
            <person name="Yuan L."/>
            <person name="Wang S."/>
            <person name="Wang H."/>
            <person name="Xu D."/>
            <person name="Wang A."/>
            <person name="Fan W."/>
        </authorList>
    </citation>
    <scope>NUCLEOTIDE SEQUENCE</scope>
    <source>
        <strain evidence="1">WSJ</strain>
        <tissue evidence="1">Leaf</tissue>
    </source>
</reference>
<sequence length="87" mass="9437">MSAVCGPHIQTSAEEGADQTSAVCNMKIVRFLTTVVGVMAYDRSTQRCKDRDRNLAPNTNRSFSAALGLPITAYAAEAHHNPPYRPS</sequence>
<dbReference type="AlphaFoldDB" id="A0AAD8KTV9"/>
<name>A0AAD8KTV9_TARER</name>
<evidence type="ECO:0000313" key="2">
    <source>
        <dbReference type="Proteomes" id="UP001229421"/>
    </source>
</evidence>
<dbReference type="Proteomes" id="UP001229421">
    <property type="component" value="Unassembled WGS sequence"/>
</dbReference>
<keyword evidence="2" id="KW-1185">Reference proteome</keyword>
<organism evidence="1 2">
    <name type="scientific">Tagetes erecta</name>
    <name type="common">African marigold</name>
    <dbReference type="NCBI Taxonomy" id="13708"/>
    <lineage>
        <taxon>Eukaryota</taxon>
        <taxon>Viridiplantae</taxon>
        <taxon>Streptophyta</taxon>
        <taxon>Embryophyta</taxon>
        <taxon>Tracheophyta</taxon>
        <taxon>Spermatophyta</taxon>
        <taxon>Magnoliopsida</taxon>
        <taxon>eudicotyledons</taxon>
        <taxon>Gunneridae</taxon>
        <taxon>Pentapetalae</taxon>
        <taxon>asterids</taxon>
        <taxon>campanulids</taxon>
        <taxon>Asterales</taxon>
        <taxon>Asteraceae</taxon>
        <taxon>Asteroideae</taxon>
        <taxon>Heliantheae alliance</taxon>
        <taxon>Tageteae</taxon>
        <taxon>Tagetes</taxon>
    </lineage>
</organism>
<comment type="caution">
    <text evidence="1">The sequence shown here is derived from an EMBL/GenBank/DDBJ whole genome shotgun (WGS) entry which is preliminary data.</text>
</comment>